<dbReference type="InterPro" id="IPR011043">
    <property type="entry name" value="Gal_Oxase/kelch_b-propeller"/>
</dbReference>
<feature type="non-terminal residue" evidence="5">
    <location>
        <position position="1"/>
    </location>
</feature>
<name>A0A1Y2GHB1_9FUNG</name>
<dbReference type="Proteomes" id="UP000193648">
    <property type="component" value="Unassembled WGS sequence"/>
</dbReference>
<dbReference type="AlphaFoldDB" id="A0A1Y2GHB1"/>
<dbReference type="InterPro" id="IPR015915">
    <property type="entry name" value="Kelch-typ_b-propeller"/>
</dbReference>
<keyword evidence="1" id="KW-0175">Coiled coil</keyword>
<dbReference type="GeneID" id="33566595"/>
<feature type="region of interest" description="Disordered" evidence="2">
    <location>
        <begin position="312"/>
        <end position="335"/>
    </location>
</feature>
<keyword evidence="3" id="KW-1133">Transmembrane helix</keyword>
<evidence type="ECO:0000256" key="3">
    <source>
        <dbReference type="SAM" id="Phobius"/>
    </source>
</evidence>
<evidence type="ECO:0000256" key="2">
    <source>
        <dbReference type="SAM" id="MobiDB-lite"/>
    </source>
</evidence>
<evidence type="ECO:0008006" key="8">
    <source>
        <dbReference type="Google" id="ProtNLM"/>
    </source>
</evidence>
<feature type="chain" id="PRO_5011907732" description="Kelch repeat-containing protein" evidence="4">
    <location>
        <begin position="22"/>
        <end position="486"/>
    </location>
</feature>
<evidence type="ECO:0000313" key="5">
    <source>
        <dbReference type="EMBL" id="ORZ10926.1"/>
    </source>
</evidence>
<proteinExistence type="predicted"/>
<organism evidence="5 7">
    <name type="scientific">Lobosporangium transversale</name>
    <dbReference type="NCBI Taxonomy" id="64571"/>
    <lineage>
        <taxon>Eukaryota</taxon>
        <taxon>Fungi</taxon>
        <taxon>Fungi incertae sedis</taxon>
        <taxon>Mucoromycota</taxon>
        <taxon>Mortierellomycotina</taxon>
        <taxon>Mortierellomycetes</taxon>
        <taxon>Mortierellales</taxon>
        <taxon>Mortierellaceae</taxon>
        <taxon>Lobosporangium</taxon>
    </lineage>
</organism>
<gene>
    <name evidence="6" type="ORF">BCR41DRAFT_356898</name>
    <name evidence="5" type="ORF">BCR41DRAFT_357205</name>
</gene>
<dbReference type="EMBL" id="MCFF01000029">
    <property type="protein sequence ID" value="ORZ10926.1"/>
    <property type="molecule type" value="Genomic_DNA"/>
</dbReference>
<keyword evidence="3" id="KW-0812">Transmembrane</keyword>
<dbReference type="EMBL" id="MCFF01000027">
    <property type="protein sequence ID" value="ORZ11768.1"/>
    <property type="molecule type" value="Genomic_DNA"/>
</dbReference>
<sequence>SPLLLVTLTTSLDLLVSAVQAQSTPLAVQGPAFARTATRFYIQGGRNEELSYGQFFSLDLAVPWNSSAPAWTQLNDGPKQYVFPAAFSADQKTMITFHSGSAGFAFRYSLITTHWTPSNLRIGNTDRQGVGAVTDPNTGLVYLAGGYTDNTRDIMSVYDFSTDSFTSIPMNTTIFQSRAYYANVWCSRRKSILYFGGYNATLRPVTTDNVVTEFVPNENSWYTMVNDDGTLVIVCGGRPVAGPFTGDLYILDTIRGNGLKGASGPPRAYTACTIAGDQFLIWGGQTSDDAAGPVDLGYNVYSPGSLCCRKRKETTSSAPAPTGTNGLKGPENESSSSNAGAIAGGVVAAVAVICGIILFFVFRKKQHRATPIQNQQEQLDLQRRLLQLQQQQQQLQLQQQQQQLPQHHYRMLSTSIIYSAAGVSNPIIVSAVSPMSGMHVSPESIKAVPVSGGYTLQDTAQANTPKHESNYWEERAPGNPHAIIES</sequence>
<dbReference type="Gene3D" id="2.120.10.80">
    <property type="entry name" value="Kelch-type beta propeller"/>
    <property type="match status" value="1"/>
</dbReference>
<comment type="caution">
    <text evidence="5">The sequence shown here is derived from an EMBL/GenBank/DDBJ whole genome shotgun (WGS) entry which is preliminary data.</text>
</comment>
<accession>A0A1Y2GHB1</accession>
<dbReference type="RefSeq" id="XP_021879865.1">
    <property type="nucleotide sequence ID" value="XM_022024751.1"/>
</dbReference>
<evidence type="ECO:0000256" key="4">
    <source>
        <dbReference type="SAM" id="SignalP"/>
    </source>
</evidence>
<dbReference type="SUPFAM" id="SSF50965">
    <property type="entry name" value="Galactose oxidase, central domain"/>
    <property type="match status" value="1"/>
</dbReference>
<dbReference type="InParanoid" id="A0A1Y2GHB1"/>
<evidence type="ECO:0000313" key="7">
    <source>
        <dbReference type="Proteomes" id="UP000193648"/>
    </source>
</evidence>
<feature type="coiled-coil region" evidence="1">
    <location>
        <begin position="372"/>
        <end position="403"/>
    </location>
</feature>
<dbReference type="OrthoDB" id="10251809at2759"/>
<feature type="transmembrane region" description="Helical" evidence="3">
    <location>
        <begin position="341"/>
        <end position="362"/>
    </location>
</feature>
<feature type="compositionally biased region" description="Basic and acidic residues" evidence="2">
    <location>
        <begin position="465"/>
        <end position="476"/>
    </location>
</feature>
<keyword evidence="4" id="KW-0732">Signal</keyword>
<feature type="compositionally biased region" description="Polar residues" evidence="2">
    <location>
        <begin position="315"/>
        <end position="325"/>
    </location>
</feature>
<evidence type="ECO:0000313" key="6">
    <source>
        <dbReference type="EMBL" id="ORZ11768.1"/>
    </source>
</evidence>
<evidence type="ECO:0000256" key="1">
    <source>
        <dbReference type="SAM" id="Coils"/>
    </source>
</evidence>
<keyword evidence="3" id="KW-0472">Membrane</keyword>
<keyword evidence="7" id="KW-1185">Reference proteome</keyword>
<reference evidence="5 7" key="1">
    <citation type="submission" date="2016-07" db="EMBL/GenBank/DDBJ databases">
        <title>Pervasive Adenine N6-methylation of Active Genes in Fungi.</title>
        <authorList>
            <consortium name="DOE Joint Genome Institute"/>
            <person name="Mondo S.J."/>
            <person name="Dannebaum R.O."/>
            <person name="Kuo R.C."/>
            <person name="Labutti K."/>
            <person name="Haridas S."/>
            <person name="Kuo A."/>
            <person name="Salamov A."/>
            <person name="Ahrendt S.R."/>
            <person name="Lipzen A."/>
            <person name="Sullivan W."/>
            <person name="Andreopoulos W.B."/>
            <person name="Clum A."/>
            <person name="Lindquist E."/>
            <person name="Daum C."/>
            <person name="Ramamoorthy G.K."/>
            <person name="Gryganskyi A."/>
            <person name="Culley D."/>
            <person name="Magnuson J.K."/>
            <person name="James T.Y."/>
            <person name="O'Malley M.A."/>
            <person name="Stajich J.E."/>
            <person name="Spatafora J.W."/>
            <person name="Visel A."/>
            <person name="Grigoriev I.V."/>
        </authorList>
    </citation>
    <scope>NUCLEOTIDE SEQUENCE [LARGE SCALE GENOMIC DNA]</scope>
    <source>
        <strain evidence="5 7">NRRL 3116</strain>
    </source>
</reference>
<feature type="region of interest" description="Disordered" evidence="2">
    <location>
        <begin position="461"/>
        <end position="486"/>
    </location>
</feature>
<protein>
    <recommendedName>
        <fullName evidence="8">Kelch repeat-containing protein</fullName>
    </recommendedName>
</protein>
<feature type="signal peptide" evidence="4">
    <location>
        <begin position="1"/>
        <end position="21"/>
    </location>
</feature>